<feature type="coiled-coil region" evidence="8">
    <location>
        <begin position="109"/>
        <end position="136"/>
    </location>
</feature>
<evidence type="ECO:0000256" key="4">
    <source>
        <dbReference type="ARBA" id="ARBA00022980"/>
    </source>
</evidence>
<evidence type="ECO:0000256" key="5">
    <source>
        <dbReference type="ARBA" id="ARBA00023128"/>
    </source>
</evidence>
<evidence type="ECO:0000256" key="3">
    <source>
        <dbReference type="ARBA" id="ARBA00022946"/>
    </source>
</evidence>
<evidence type="ECO:0000256" key="2">
    <source>
        <dbReference type="ARBA" id="ARBA00009360"/>
    </source>
</evidence>
<evidence type="ECO:0000256" key="1">
    <source>
        <dbReference type="ARBA" id="ARBA00004173"/>
    </source>
</evidence>
<dbReference type="AlphaFoldDB" id="G0WES3"/>
<comment type="similarity">
    <text evidence="2">Belongs to the mitochondrion-specific ribosomal protein mL40 family.</text>
</comment>
<dbReference type="GeneID" id="11495815"/>
<dbReference type="GO" id="GO:0032543">
    <property type="term" value="P:mitochondrial translation"/>
    <property type="evidence" value="ECO:0007669"/>
    <property type="project" value="InterPro"/>
</dbReference>
<keyword evidence="11" id="KW-1185">Reference proteome</keyword>
<proteinExistence type="inferred from homology"/>
<dbReference type="Pfam" id="PF09812">
    <property type="entry name" value="MRP-L28"/>
    <property type="match status" value="1"/>
</dbReference>
<sequence length="184" mass="21047">MNNRQTIRSLIQQSRSWTSSPSSYSYSYIHNGATIQFIRNKRTTSAASSSSLKKMGRNSAESLSPPLQRAVTQLSVLSARKKMPRLLKLSNEDLIKHQTIEKAWMLYKKDKAIERSMRLQRQYESIQDALDTLESINPHLYKLATSTNGEGNGRFPLEFRLPTDAPPNSEKLWPQQFSSTNLQK</sequence>
<evidence type="ECO:0000313" key="11">
    <source>
        <dbReference type="Proteomes" id="UP000000689"/>
    </source>
</evidence>
<dbReference type="GO" id="GO:0003735">
    <property type="term" value="F:structural constituent of ribosome"/>
    <property type="evidence" value="ECO:0007669"/>
    <property type="project" value="EnsemblFungi"/>
</dbReference>
<dbReference type="Gene3D" id="6.10.250.3440">
    <property type="match status" value="1"/>
</dbReference>
<organism evidence="10 11">
    <name type="scientific">Naumovozyma dairenensis (strain ATCC 10597 / BCRC 20456 / CBS 421 / NBRC 0211 / NRRL Y-12639)</name>
    <name type="common">Saccharomyces dairenensis</name>
    <dbReference type="NCBI Taxonomy" id="1071378"/>
    <lineage>
        <taxon>Eukaryota</taxon>
        <taxon>Fungi</taxon>
        <taxon>Dikarya</taxon>
        <taxon>Ascomycota</taxon>
        <taxon>Saccharomycotina</taxon>
        <taxon>Saccharomycetes</taxon>
        <taxon>Saccharomycetales</taxon>
        <taxon>Saccharomycetaceae</taxon>
        <taxon>Naumovozyma</taxon>
    </lineage>
</organism>
<evidence type="ECO:0000256" key="9">
    <source>
        <dbReference type="SAM" id="MobiDB-lite"/>
    </source>
</evidence>
<keyword evidence="6" id="KW-0687">Ribonucleoprotein</keyword>
<keyword evidence="3" id="KW-0809">Transit peptide</keyword>
<dbReference type="GO" id="GO:0005762">
    <property type="term" value="C:mitochondrial large ribosomal subunit"/>
    <property type="evidence" value="ECO:0007669"/>
    <property type="project" value="EnsemblFungi"/>
</dbReference>
<dbReference type="InterPro" id="IPR042831">
    <property type="entry name" value="Ribosomal_mL40_fung"/>
</dbReference>
<dbReference type="PANTHER" id="PTHR39150:SF1">
    <property type="entry name" value="LARGE RIBOSOMAL SUBUNIT PROTEIN ML40"/>
    <property type="match status" value="1"/>
</dbReference>
<feature type="region of interest" description="Disordered" evidence="9">
    <location>
        <begin position="151"/>
        <end position="184"/>
    </location>
</feature>
<dbReference type="FunFam" id="6.10.250.3440:FF:000001">
    <property type="entry name" value="Mitochondrial ribosomal protein L40"/>
    <property type="match status" value="1"/>
</dbReference>
<comment type="subcellular location">
    <subcellularLocation>
        <location evidence="1">Mitochondrion</location>
    </subcellularLocation>
</comment>
<evidence type="ECO:0000256" key="7">
    <source>
        <dbReference type="ARBA" id="ARBA00035192"/>
    </source>
</evidence>
<dbReference type="KEGG" id="ndi:NDAI_0H01100"/>
<gene>
    <name evidence="10" type="primary">NDAI0H01100</name>
    <name evidence="10" type="ordered locus">NDAI_0H01100</name>
</gene>
<dbReference type="RefSeq" id="XP_003671527.1">
    <property type="nucleotide sequence ID" value="XM_003671479.1"/>
</dbReference>
<keyword evidence="4" id="KW-0689">Ribosomal protein</keyword>
<evidence type="ECO:0000256" key="6">
    <source>
        <dbReference type="ARBA" id="ARBA00023274"/>
    </source>
</evidence>
<evidence type="ECO:0000256" key="8">
    <source>
        <dbReference type="SAM" id="Coils"/>
    </source>
</evidence>
<protein>
    <recommendedName>
        <fullName evidence="7">Large ribosomal subunit protein mL40</fullName>
    </recommendedName>
</protein>
<dbReference type="OrthoDB" id="2098203at2759"/>
<evidence type="ECO:0000313" key="10">
    <source>
        <dbReference type="EMBL" id="CCD26284.1"/>
    </source>
</evidence>
<dbReference type="InterPro" id="IPR019192">
    <property type="entry name" value="Ribosomal_mL40"/>
</dbReference>
<dbReference type="STRING" id="1071378.G0WES3"/>
<dbReference type="PANTHER" id="PTHR39150">
    <property type="entry name" value="54S RIBOSOMAL PROTEIN L28, MITOCHONDRIAL"/>
    <property type="match status" value="1"/>
</dbReference>
<dbReference type="OMA" id="YIHNGAT"/>
<dbReference type="Proteomes" id="UP000000689">
    <property type="component" value="Chromosome 8"/>
</dbReference>
<name>G0WES3_NAUDC</name>
<dbReference type="eggNOG" id="KOG4778">
    <property type="taxonomic scope" value="Eukaryota"/>
</dbReference>
<keyword evidence="8" id="KW-0175">Coiled coil</keyword>
<feature type="compositionally biased region" description="Polar residues" evidence="9">
    <location>
        <begin position="175"/>
        <end position="184"/>
    </location>
</feature>
<reference evidence="10 11" key="1">
    <citation type="journal article" date="2011" name="Proc. Natl. Acad. Sci. U.S.A.">
        <title>Evolutionary erosion of yeast sex chromosomes by mating-type switching accidents.</title>
        <authorList>
            <person name="Gordon J.L."/>
            <person name="Armisen D."/>
            <person name="Proux-Wera E."/>
            <person name="Oheigeartaigh S.S."/>
            <person name="Byrne K.P."/>
            <person name="Wolfe K.H."/>
        </authorList>
    </citation>
    <scope>NUCLEOTIDE SEQUENCE [LARGE SCALE GENOMIC DNA]</scope>
    <source>
        <strain evidence="11">ATCC 10597 / BCRC 20456 / CBS 421 / NBRC 0211 / NRRL Y-12639</strain>
    </source>
</reference>
<accession>G0WES3</accession>
<dbReference type="EMBL" id="HE580274">
    <property type="protein sequence ID" value="CCD26284.1"/>
    <property type="molecule type" value="Genomic_DNA"/>
</dbReference>
<keyword evidence="5" id="KW-0496">Mitochondrion</keyword>
<dbReference type="HOGENOM" id="CLU_126124_0_0_1"/>